<accession>A0A139LBU1</accession>
<name>A0A139LBU1_9BACE</name>
<comment type="caution">
    <text evidence="1">The sequence shown here is derived from an EMBL/GenBank/DDBJ whole genome shotgun (WGS) entry which is preliminary data.</text>
</comment>
<proteinExistence type="predicted"/>
<protein>
    <submittedName>
        <fullName evidence="1">Uncharacterized protein</fullName>
    </submittedName>
</protein>
<dbReference type="PATRIC" id="fig|329854.7.peg.2813"/>
<organism evidence="1">
    <name type="scientific">Bacteroides intestinalis</name>
    <dbReference type="NCBI Taxonomy" id="329854"/>
    <lineage>
        <taxon>Bacteria</taxon>
        <taxon>Pseudomonadati</taxon>
        <taxon>Bacteroidota</taxon>
        <taxon>Bacteroidia</taxon>
        <taxon>Bacteroidales</taxon>
        <taxon>Bacteroidaceae</taxon>
        <taxon>Bacteroides</taxon>
    </lineage>
</organism>
<dbReference type="EMBL" id="LTDF01000094">
    <property type="protein sequence ID" value="KXT48895.1"/>
    <property type="molecule type" value="Genomic_DNA"/>
</dbReference>
<reference evidence="1 2" key="1">
    <citation type="submission" date="2016-02" db="EMBL/GenBank/DDBJ databases">
        <authorList>
            <person name="Wen L."/>
            <person name="He K."/>
            <person name="Yang H."/>
        </authorList>
    </citation>
    <scope>NUCLEOTIDE SEQUENCE [LARGE SCALE GENOMIC DNA]</scope>
    <source>
        <strain evidence="1 2">KLE1704</strain>
    </source>
</reference>
<sequence>MENMQQSYTFAPKFKTMMKHLCTYNPLKRLLQNEQICCCSVVHVHWFSGFI</sequence>
<evidence type="ECO:0000313" key="1">
    <source>
        <dbReference type="EMBL" id="KXT48895.1"/>
    </source>
</evidence>
<dbReference type="Proteomes" id="UP000070319">
    <property type="component" value="Unassembled WGS sequence"/>
</dbReference>
<evidence type="ECO:0000313" key="2">
    <source>
        <dbReference type="Proteomes" id="UP000070319"/>
    </source>
</evidence>
<gene>
    <name evidence="1" type="ORF">HMPREF2531_02761</name>
</gene>
<dbReference type="AlphaFoldDB" id="A0A139LBU1"/>